<dbReference type="SFLD" id="SFLDS00003">
    <property type="entry name" value="Haloacid_Dehalogenase"/>
    <property type="match status" value="1"/>
</dbReference>
<dbReference type="GO" id="GO:0019700">
    <property type="term" value="P:organic phosphonate catabolic process"/>
    <property type="evidence" value="ECO:0007669"/>
    <property type="project" value="InterPro"/>
</dbReference>
<comment type="catalytic activity">
    <reaction evidence="6 9">
        <text>phosphonoacetaldehyde + H2O = acetaldehyde + phosphate + H(+)</text>
        <dbReference type="Rhea" id="RHEA:18905"/>
        <dbReference type="ChEBI" id="CHEBI:15343"/>
        <dbReference type="ChEBI" id="CHEBI:15377"/>
        <dbReference type="ChEBI" id="CHEBI:15378"/>
        <dbReference type="ChEBI" id="CHEBI:43474"/>
        <dbReference type="ChEBI" id="CHEBI:58383"/>
        <dbReference type="EC" id="3.11.1.1"/>
    </reaction>
</comment>
<evidence type="ECO:0000256" key="7">
    <source>
        <dbReference type="ARBA" id="ARBA00056573"/>
    </source>
</evidence>
<comment type="similarity">
    <text evidence="9">Belongs to the HAD-like hydrolase superfamily. PhnX family.</text>
</comment>
<dbReference type="InterPro" id="IPR006439">
    <property type="entry name" value="HAD-SF_hydro_IA"/>
</dbReference>
<comment type="caution">
    <text evidence="10">The sequence shown here is derived from an EMBL/GenBank/DDBJ whole genome shotgun (WGS) entry which is preliminary data.</text>
</comment>
<dbReference type="InterPro" id="IPR006323">
    <property type="entry name" value="Phosphonoacetald_hydro"/>
</dbReference>
<evidence type="ECO:0000256" key="9">
    <source>
        <dbReference type="HAMAP-Rule" id="MF_01375"/>
    </source>
</evidence>
<dbReference type="SUPFAM" id="SSF56784">
    <property type="entry name" value="HAD-like"/>
    <property type="match status" value="1"/>
</dbReference>
<dbReference type="FunFam" id="1.10.150.240:FF:000006">
    <property type="entry name" value="Phosphonoacetaldehyde hydrolase"/>
    <property type="match status" value="1"/>
</dbReference>
<dbReference type="InterPro" id="IPR036412">
    <property type="entry name" value="HAD-like_sf"/>
</dbReference>
<evidence type="ECO:0000256" key="1">
    <source>
        <dbReference type="ARBA" id="ARBA00011738"/>
    </source>
</evidence>
<feature type="binding site" evidence="9">
    <location>
        <position position="12"/>
    </location>
    <ligand>
        <name>Mg(2+)</name>
        <dbReference type="ChEBI" id="CHEBI:18420"/>
    </ligand>
</feature>
<dbReference type="GO" id="GO:0008967">
    <property type="term" value="F:phosphoglycolate phosphatase activity"/>
    <property type="evidence" value="ECO:0007669"/>
    <property type="project" value="TreeGrafter"/>
</dbReference>
<comment type="subunit">
    <text evidence="1 9">Homodimer.</text>
</comment>
<evidence type="ECO:0000256" key="2">
    <source>
        <dbReference type="ARBA" id="ARBA00022723"/>
    </source>
</evidence>
<dbReference type="eggNOG" id="COG0637">
    <property type="taxonomic scope" value="Bacteria"/>
</dbReference>
<evidence type="ECO:0000256" key="6">
    <source>
        <dbReference type="ARBA" id="ARBA00052005"/>
    </source>
</evidence>
<dbReference type="GO" id="GO:0000287">
    <property type="term" value="F:magnesium ion binding"/>
    <property type="evidence" value="ECO:0007669"/>
    <property type="project" value="UniProtKB-UniRule"/>
</dbReference>
<evidence type="ECO:0000313" key="11">
    <source>
        <dbReference type="Proteomes" id="UP000030528"/>
    </source>
</evidence>
<evidence type="ECO:0000256" key="4">
    <source>
        <dbReference type="ARBA" id="ARBA00022842"/>
    </source>
</evidence>
<dbReference type="EMBL" id="AVPE01000001">
    <property type="protein sequence ID" value="KGX94018.1"/>
    <property type="molecule type" value="Genomic_DNA"/>
</dbReference>
<dbReference type="HAMAP" id="MF_01375">
    <property type="entry name" value="PhnX"/>
    <property type="match status" value="1"/>
</dbReference>
<dbReference type="Pfam" id="PF00702">
    <property type="entry name" value="Hydrolase"/>
    <property type="match status" value="1"/>
</dbReference>
<protein>
    <recommendedName>
        <fullName evidence="8 9">Phosphonoacetaldehyde hydrolase</fullName>
        <shortName evidence="9">Phosphonatase</shortName>
        <ecNumber evidence="8 9">3.11.1.1</ecNumber>
    </recommendedName>
    <alternativeName>
        <fullName evidence="9">Phosphonoacetaldehyde phosphonohydrolase</fullName>
    </alternativeName>
</protein>
<comment type="cofactor">
    <cofactor evidence="9">
        <name>Mg(2+)</name>
        <dbReference type="ChEBI" id="CHEBI:18420"/>
    </cofactor>
    <text evidence="9">Binds 1 Mg(2+) ion per subunit.</text>
</comment>
<feature type="active site" description="Schiff-base intermediate with substrate" evidence="9">
    <location>
        <position position="51"/>
    </location>
</feature>
<dbReference type="NCBIfam" id="TIGR01549">
    <property type="entry name" value="HAD-SF-IA-v1"/>
    <property type="match status" value="1"/>
</dbReference>
<dbReference type="STRING" id="1385510.GCA_000425205_00025"/>
<proteinExistence type="inferred from homology"/>
<evidence type="ECO:0000256" key="8">
    <source>
        <dbReference type="ARBA" id="ARBA00066472"/>
    </source>
</evidence>
<dbReference type="InterPro" id="IPR023214">
    <property type="entry name" value="HAD_sf"/>
</dbReference>
<evidence type="ECO:0000313" key="10">
    <source>
        <dbReference type="EMBL" id="KGX94018.1"/>
    </source>
</evidence>
<keyword evidence="11" id="KW-1185">Reference proteome</keyword>
<dbReference type="RefSeq" id="WP_026798862.1">
    <property type="nucleotide sequence ID" value="NZ_AULI01000001.1"/>
</dbReference>
<feature type="active site" description="Nucleophile" evidence="9">
    <location>
        <position position="10"/>
    </location>
</feature>
<keyword evidence="4 9" id="KW-0460">Magnesium</keyword>
<dbReference type="EC" id="3.11.1.1" evidence="8 9"/>
<dbReference type="GO" id="GO:0005829">
    <property type="term" value="C:cytosol"/>
    <property type="evidence" value="ECO:0007669"/>
    <property type="project" value="TreeGrafter"/>
</dbReference>
<feature type="binding site" evidence="9">
    <location>
        <position position="184"/>
    </location>
    <ligand>
        <name>Mg(2+)</name>
        <dbReference type="ChEBI" id="CHEBI:18420"/>
    </ligand>
</feature>
<keyword evidence="2 9" id="KW-0479">Metal-binding</keyword>
<accession>A0A0A5GS26</accession>
<dbReference type="InterPro" id="IPR050155">
    <property type="entry name" value="HAD-like_hydrolase_sf"/>
</dbReference>
<dbReference type="SFLD" id="SFLDG01135">
    <property type="entry name" value="C1.5.6:_HAD__Beta-PGM__Phospha"/>
    <property type="match status" value="1"/>
</dbReference>
<name>A0A0A5GS26_9BACI</name>
<dbReference type="PANTHER" id="PTHR43434:SF19">
    <property type="entry name" value="PHOSPHONOACETALDEHYDE HYDROLASE"/>
    <property type="match status" value="1"/>
</dbReference>
<dbReference type="Gene3D" id="1.10.150.240">
    <property type="entry name" value="Putative phosphatase, domain 2"/>
    <property type="match status" value="1"/>
</dbReference>
<keyword evidence="5 9" id="KW-0704">Schiff base</keyword>
<dbReference type="OrthoDB" id="5504491at2"/>
<dbReference type="CDD" id="cd02586">
    <property type="entry name" value="HAD_PHN"/>
    <property type="match status" value="1"/>
</dbReference>
<organism evidence="10 11">
    <name type="scientific">Pontibacillus halophilus JSM 076056 = DSM 19796</name>
    <dbReference type="NCBI Taxonomy" id="1385510"/>
    <lineage>
        <taxon>Bacteria</taxon>
        <taxon>Bacillati</taxon>
        <taxon>Bacillota</taxon>
        <taxon>Bacilli</taxon>
        <taxon>Bacillales</taxon>
        <taxon>Bacillaceae</taxon>
        <taxon>Pontibacillus</taxon>
    </lineage>
</organism>
<dbReference type="Proteomes" id="UP000030528">
    <property type="component" value="Unassembled WGS sequence"/>
</dbReference>
<dbReference type="GO" id="GO:0006281">
    <property type="term" value="P:DNA repair"/>
    <property type="evidence" value="ECO:0007669"/>
    <property type="project" value="TreeGrafter"/>
</dbReference>
<dbReference type="GO" id="GO:0050194">
    <property type="term" value="F:phosphonoacetaldehyde hydrolase activity"/>
    <property type="evidence" value="ECO:0007669"/>
    <property type="project" value="UniProtKB-UniRule"/>
</dbReference>
<dbReference type="PANTHER" id="PTHR43434">
    <property type="entry name" value="PHOSPHOGLYCOLATE PHOSPHATASE"/>
    <property type="match status" value="1"/>
</dbReference>
<evidence type="ECO:0000256" key="3">
    <source>
        <dbReference type="ARBA" id="ARBA00022801"/>
    </source>
</evidence>
<dbReference type="InterPro" id="IPR023198">
    <property type="entry name" value="PGP-like_dom2"/>
</dbReference>
<gene>
    <name evidence="9" type="primary">phnX</name>
    <name evidence="10" type="ORF">N781_02285</name>
</gene>
<dbReference type="Gene3D" id="3.40.50.1000">
    <property type="entry name" value="HAD superfamily/HAD-like"/>
    <property type="match status" value="1"/>
</dbReference>
<sequence length="268" mass="30115">MKHLQGVLFDWAGTTVDYGCFSPVNVFVEVFRMRGVEITMKEAREPMGLLKIDHIRAICEMDRVAEAWEDVHGSRPNEQDVVEMYEEFEPLLFSTLKDYTEPLPHVVEAVQSLREAGLKIGSTTGFTREMIEVVAEEAKKHGYMPDAIVTSTDVPAGRPYPWMAFTNAMELNIYPMSSMVKVGDTVSDMKEGVHAGMWTVGVVLGSSTLGLSKDDVARLDETTLEAHIQEARRRLVEAGADYVIRDMSELMGILHEIDERYETDVLHA</sequence>
<comment type="function">
    <text evidence="7 9">Involved in phosphonate degradation.</text>
</comment>
<reference evidence="10 11" key="1">
    <citation type="submission" date="2013-08" db="EMBL/GenBank/DDBJ databases">
        <authorList>
            <person name="Huang J."/>
            <person name="Wang G."/>
        </authorList>
    </citation>
    <scope>NUCLEOTIDE SEQUENCE [LARGE SCALE GENOMIC DNA]</scope>
    <source>
        <strain evidence="10 11">JSM 076056</strain>
    </source>
</reference>
<feature type="binding site" evidence="9">
    <location>
        <position position="10"/>
    </location>
    <ligand>
        <name>Mg(2+)</name>
        <dbReference type="ChEBI" id="CHEBI:18420"/>
    </ligand>
</feature>
<evidence type="ECO:0000256" key="5">
    <source>
        <dbReference type="ARBA" id="ARBA00023270"/>
    </source>
</evidence>
<dbReference type="NCBIfam" id="TIGR01422">
    <property type="entry name" value="phosphonatase"/>
    <property type="match status" value="1"/>
</dbReference>
<dbReference type="SFLD" id="SFLDG01129">
    <property type="entry name" value="C1.5:_HAD__Beta-PGM__Phosphata"/>
    <property type="match status" value="1"/>
</dbReference>
<keyword evidence="3 9" id="KW-0378">Hydrolase</keyword>
<dbReference type="AlphaFoldDB" id="A0A0A5GS26"/>